<evidence type="ECO:0000256" key="1">
    <source>
        <dbReference type="SAM" id="MobiDB-lite"/>
    </source>
</evidence>
<dbReference type="EnsemblMetazoa" id="CapteT197320">
    <property type="protein sequence ID" value="CapteP197320"/>
    <property type="gene ID" value="CapteG197320"/>
</dbReference>
<evidence type="ECO:0000313" key="4">
    <source>
        <dbReference type="Proteomes" id="UP000014760"/>
    </source>
</evidence>
<reference evidence="3" key="3">
    <citation type="submission" date="2015-06" db="UniProtKB">
        <authorList>
            <consortium name="EnsemblMetazoa"/>
        </authorList>
    </citation>
    <scope>IDENTIFICATION</scope>
</reference>
<sequence>MALLRQVRLGGLVQVASHPVYQGTKFFLIYMLFIFDKNQKIGAHHTSVGGVALAPSGATHQVKSSRFDTPRDAQPVRTTVLEGQMPQPQANTESPLQQRHTYV</sequence>
<dbReference type="EMBL" id="KB309044">
    <property type="protein sequence ID" value="ELT95647.1"/>
    <property type="molecule type" value="Genomic_DNA"/>
</dbReference>
<reference evidence="2 4" key="2">
    <citation type="journal article" date="2013" name="Nature">
        <title>Insights into bilaterian evolution from three spiralian genomes.</title>
        <authorList>
            <person name="Simakov O."/>
            <person name="Marletaz F."/>
            <person name="Cho S.J."/>
            <person name="Edsinger-Gonzales E."/>
            <person name="Havlak P."/>
            <person name="Hellsten U."/>
            <person name="Kuo D.H."/>
            <person name="Larsson T."/>
            <person name="Lv J."/>
            <person name="Arendt D."/>
            <person name="Savage R."/>
            <person name="Osoegawa K."/>
            <person name="de Jong P."/>
            <person name="Grimwood J."/>
            <person name="Chapman J.A."/>
            <person name="Shapiro H."/>
            <person name="Aerts A."/>
            <person name="Otillar R.P."/>
            <person name="Terry A.Y."/>
            <person name="Boore J.L."/>
            <person name="Grigoriev I.V."/>
            <person name="Lindberg D.R."/>
            <person name="Seaver E.C."/>
            <person name="Weisblat D.A."/>
            <person name="Putnam N.H."/>
            <person name="Rokhsar D.S."/>
        </authorList>
    </citation>
    <scope>NUCLEOTIDE SEQUENCE</scope>
    <source>
        <strain evidence="2 4">I ESC-2004</strain>
    </source>
</reference>
<organism evidence="2">
    <name type="scientific">Capitella teleta</name>
    <name type="common">Polychaete worm</name>
    <dbReference type="NCBI Taxonomy" id="283909"/>
    <lineage>
        <taxon>Eukaryota</taxon>
        <taxon>Metazoa</taxon>
        <taxon>Spiralia</taxon>
        <taxon>Lophotrochozoa</taxon>
        <taxon>Annelida</taxon>
        <taxon>Polychaeta</taxon>
        <taxon>Sedentaria</taxon>
        <taxon>Scolecida</taxon>
        <taxon>Capitellidae</taxon>
        <taxon>Capitella</taxon>
    </lineage>
</organism>
<reference evidence="4" key="1">
    <citation type="submission" date="2012-12" db="EMBL/GenBank/DDBJ databases">
        <authorList>
            <person name="Hellsten U."/>
            <person name="Grimwood J."/>
            <person name="Chapman J.A."/>
            <person name="Shapiro H."/>
            <person name="Aerts A."/>
            <person name="Otillar R.P."/>
            <person name="Terry A.Y."/>
            <person name="Boore J.L."/>
            <person name="Simakov O."/>
            <person name="Marletaz F."/>
            <person name="Cho S.-J."/>
            <person name="Edsinger-Gonzales E."/>
            <person name="Havlak P."/>
            <person name="Kuo D.-H."/>
            <person name="Larsson T."/>
            <person name="Lv J."/>
            <person name="Arendt D."/>
            <person name="Savage R."/>
            <person name="Osoegawa K."/>
            <person name="de Jong P."/>
            <person name="Lindberg D.R."/>
            <person name="Seaver E.C."/>
            <person name="Weisblat D.A."/>
            <person name="Putnam N.H."/>
            <person name="Grigoriev I.V."/>
            <person name="Rokhsar D.S."/>
        </authorList>
    </citation>
    <scope>NUCLEOTIDE SEQUENCE</scope>
    <source>
        <strain evidence="4">I ESC-2004</strain>
    </source>
</reference>
<dbReference type="Proteomes" id="UP000014760">
    <property type="component" value="Unassembled WGS sequence"/>
</dbReference>
<dbReference type="EMBL" id="AMQN01002370">
    <property type="status" value="NOT_ANNOTATED_CDS"/>
    <property type="molecule type" value="Genomic_DNA"/>
</dbReference>
<keyword evidence="4" id="KW-1185">Reference proteome</keyword>
<dbReference type="HOGENOM" id="CLU_2266268_0_0_1"/>
<protein>
    <submittedName>
        <fullName evidence="2 3">Uncharacterized protein</fullName>
    </submittedName>
</protein>
<accession>R7TQ05</accession>
<gene>
    <name evidence="2" type="ORF">CAPTEDRAFT_197320</name>
</gene>
<name>R7TQ05_CAPTE</name>
<feature type="compositionally biased region" description="Polar residues" evidence="1">
    <location>
        <begin position="86"/>
        <end position="103"/>
    </location>
</feature>
<dbReference type="AlphaFoldDB" id="R7TQ05"/>
<dbReference type="EMBL" id="AMQN01002372">
    <property type="status" value="NOT_ANNOTATED_CDS"/>
    <property type="molecule type" value="Genomic_DNA"/>
</dbReference>
<evidence type="ECO:0000313" key="2">
    <source>
        <dbReference type="EMBL" id="ELT95647.1"/>
    </source>
</evidence>
<evidence type="ECO:0000313" key="3">
    <source>
        <dbReference type="EnsemblMetazoa" id="CapteP197320"/>
    </source>
</evidence>
<feature type="region of interest" description="Disordered" evidence="1">
    <location>
        <begin position="59"/>
        <end position="103"/>
    </location>
</feature>
<dbReference type="EMBL" id="AMQN01002371">
    <property type="status" value="NOT_ANNOTATED_CDS"/>
    <property type="molecule type" value="Genomic_DNA"/>
</dbReference>
<proteinExistence type="predicted"/>